<organism evidence="1 2">
    <name type="scientific">Paenibacillus yonginensis</name>
    <dbReference type="NCBI Taxonomy" id="1462996"/>
    <lineage>
        <taxon>Bacteria</taxon>
        <taxon>Bacillati</taxon>
        <taxon>Bacillota</taxon>
        <taxon>Bacilli</taxon>
        <taxon>Bacillales</taxon>
        <taxon>Paenibacillaceae</taxon>
        <taxon>Paenibacillus</taxon>
    </lineage>
</organism>
<sequence>MDRGKIFLKKEKIAVDITLCTMYIGYINILHNIILVDVTVGRRQAKLSKYKEELNHVKPN</sequence>
<dbReference type="STRING" id="1462996.AWM70_20745"/>
<protein>
    <submittedName>
        <fullName evidence="1">Uncharacterized protein</fullName>
    </submittedName>
</protein>
<dbReference type="Proteomes" id="UP000092573">
    <property type="component" value="Chromosome"/>
</dbReference>
<reference evidence="1 2" key="1">
    <citation type="submission" date="2016-01" db="EMBL/GenBank/DDBJ databases">
        <title>Complete Genome Sequence of Paenibacillus yonginensis DCY84, a novel Plant Growth-Promoting Bacteria with Elicitation of Induced Systemic Resistance.</title>
        <authorList>
            <person name="Kim Y.J."/>
            <person name="Yang D.C."/>
            <person name="Sukweenadhi J."/>
        </authorList>
    </citation>
    <scope>NUCLEOTIDE SEQUENCE [LARGE SCALE GENOMIC DNA]</scope>
    <source>
        <strain evidence="1 2">DCY84</strain>
    </source>
</reference>
<dbReference type="EMBL" id="CP014167">
    <property type="protein sequence ID" value="ANS76707.1"/>
    <property type="molecule type" value="Genomic_DNA"/>
</dbReference>
<name>A0A1B1N5M6_9BACL</name>
<gene>
    <name evidence="1" type="ORF">AWM70_20745</name>
</gene>
<keyword evidence="2" id="KW-1185">Reference proteome</keyword>
<evidence type="ECO:0000313" key="1">
    <source>
        <dbReference type="EMBL" id="ANS76707.1"/>
    </source>
</evidence>
<proteinExistence type="predicted"/>
<accession>A0A1B1N5M6</accession>
<evidence type="ECO:0000313" key="2">
    <source>
        <dbReference type="Proteomes" id="UP000092573"/>
    </source>
</evidence>
<dbReference type="AlphaFoldDB" id="A0A1B1N5M6"/>
<dbReference type="KEGG" id="pyg:AWM70_20745"/>